<dbReference type="Proteomes" id="UP000231632">
    <property type="component" value="Unassembled WGS sequence"/>
</dbReference>
<reference evidence="2 3" key="1">
    <citation type="journal article" date="2017" name="Arch. Microbiol.">
        <title>Mariprofundus micogutta sp. nov., a novel iron-oxidizing zetaproteobacterium isolated from a deep-sea hydrothermal field at the Bayonnaise knoll of the Izu-Ogasawara arc, and a description of Mariprofundales ord. nov. and Zetaproteobacteria classis nov.</title>
        <authorList>
            <person name="Makita H."/>
            <person name="Tanaka E."/>
            <person name="Mitsunobu S."/>
            <person name="Miyazaki M."/>
            <person name="Nunoura T."/>
            <person name="Uematsu K."/>
            <person name="Takaki Y."/>
            <person name="Nishi S."/>
            <person name="Shimamura S."/>
            <person name="Takai K."/>
        </authorList>
    </citation>
    <scope>NUCLEOTIDE SEQUENCE [LARGE SCALE GENOMIC DNA]</scope>
    <source>
        <strain evidence="2 3">ET2</strain>
    </source>
</reference>
<dbReference type="RefSeq" id="WP_072658888.1">
    <property type="nucleotide sequence ID" value="NZ_BDFD01000003.1"/>
</dbReference>
<dbReference type="OrthoDB" id="13288at2"/>
<dbReference type="GO" id="GO:0003676">
    <property type="term" value="F:nucleic acid binding"/>
    <property type="evidence" value="ECO:0007669"/>
    <property type="project" value="InterPro"/>
</dbReference>
<proteinExistence type="predicted"/>
<evidence type="ECO:0000259" key="1">
    <source>
        <dbReference type="Pfam" id="PF10108"/>
    </source>
</evidence>
<evidence type="ECO:0000313" key="3">
    <source>
        <dbReference type="Proteomes" id="UP000231632"/>
    </source>
</evidence>
<dbReference type="SUPFAM" id="SSF53098">
    <property type="entry name" value="Ribonuclease H-like"/>
    <property type="match status" value="1"/>
</dbReference>
<sequence length="271" mass="30773">MRRDVIVFDIETVVDADAARRLLRLPDLTDIEARDGLSDYFLEKTEGRNDFPRQPFHQVVAISYGHLIREPGEEGSELLMRRLATGGDNKSSEQELLEGFFQLIEKRAPQLVSFNGRGFDVPVLKYRAMAYGLSCPRWFREGDKWNNYDSRYSADYHCDLLEVLSDFGASARCSMDEVAASFNVPGKLETAGDNVREMFEAGQITAIRDYCETDVLTTMLIFLRHQLFVGALTEGSYARAILGLRNYLEAESGFRNHLAEYLQAWDQLVGA</sequence>
<feature type="domain" description="Predicted 3'-5' exonuclease PolB-like" evidence="1">
    <location>
        <begin position="49"/>
        <end position="265"/>
    </location>
</feature>
<dbReference type="InterPro" id="IPR036397">
    <property type="entry name" value="RNaseH_sf"/>
</dbReference>
<dbReference type="CDD" id="cd05782">
    <property type="entry name" value="DNA_polB_like1_exo"/>
    <property type="match status" value="1"/>
</dbReference>
<dbReference type="InterPro" id="IPR019288">
    <property type="entry name" value="3'-5'_exonuclease_PolB-like"/>
</dbReference>
<name>A0A1L8CL62_9PROT</name>
<organism evidence="2 3">
    <name type="scientific">Mariprofundus micogutta</name>
    <dbReference type="NCBI Taxonomy" id="1921010"/>
    <lineage>
        <taxon>Bacteria</taxon>
        <taxon>Pseudomonadati</taxon>
        <taxon>Pseudomonadota</taxon>
        <taxon>Candidatius Mariprofundia</taxon>
        <taxon>Mariprofundales</taxon>
        <taxon>Mariprofundaceae</taxon>
        <taxon>Mariprofundus</taxon>
    </lineage>
</organism>
<accession>A0A1L8CL62</accession>
<dbReference type="AlphaFoldDB" id="A0A1L8CL62"/>
<evidence type="ECO:0000313" key="2">
    <source>
        <dbReference type="EMBL" id="GAV19650.1"/>
    </source>
</evidence>
<dbReference type="Gene3D" id="3.30.420.10">
    <property type="entry name" value="Ribonuclease H-like superfamily/Ribonuclease H"/>
    <property type="match status" value="1"/>
</dbReference>
<dbReference type="Pfam" id="PF10108">
    <property type="entry name" value="DNA_pol_B_exo2"/>
    <property type="match status" value="1"/>
</dbReference>
<dbReference type="STRING" id="1921010.MMIC_P0599"/>
<dbReference type="EMBL" id="BDFD01000003">
    <property type="protein sequence ID" value="GAV19650.1"/>
    <property type="molecule type" value="Genomic_DNA"/>
</dbReference>
<keyword evidence="3" id="KW-1185">Reference proteome</keyword>
<protein>
    <recommendedName>
        <fullName evidence="1">Predicted 3'-5' exonuclease PolB-like domain-containing protein</fullName>
    </recommendedName>
</protein>
<dbReference type="InterPro" id="IPR012337">
    <property type="entry name" value="RNaseH-like_sf"/>
</dbReference>
<comment type="caution">
    <text evidence="2">The sequence shown here is derived from an EMBL/GenBank/DDBJ whole genome shotgun (WGS) entry which is preliminary data.</text>
</comment>
<gene>
    <name evidence="2" type="ORF">MMIC_P0599</name>
</gene>